<evidence type="ECO:0000313" key="14">
    <source>
        <dbReference type="Proteomes" id="UP000570595"/>
    </source>
</evidence>
<keyword evidence="3 10" id="KW-0963">Cytoplasm</keyword>
<dbReference type="AlphaFoldDB" id="A0A7J6LJ98"/>
<dbReference type="InterPro" id="IPR041175">
    <property type="entry name" value="VLRF1/Vms1"/>
</dbReference>
<comment type="similarity">
    <text evidence="2 10">Belongs to the ANKZF1/VMS1 family.</text>
</comment>
<organism evidence="13 14">
    <name type="scientific">Perkinsus olseni</name>
    <name type="common">Perkinsus atlanticus</name>
    <dbReference type="NCBI Taxonomy" id="32597"/>
    <lineage>
        <taxon>Eukaryota</taxon>
        <taxon>Sar</taxon>
        <taxon>Alveolata</taxon>
        <taxon>Perkinsozoa</taxon>
        <taxon>Perkinsea</taxon>
        <taxon>Perkinsida</taxon>
        <taxon>Perkinsidae</taxon>
        <taxon>Perkinsus</taxon>
    </lineage>
</organism>
<proteinExistence type="inferred from homology"/>
<evidence type="ECO:0000256" key="11">
    <source>
        <dbReference type="SAM" id="MobiDB-lite"/>
    </source>
</evidence>
<evidence type="ECO:0000256" key="8">
    <source>
        <dbReference type="ARBA" id="ARBA00023043"/>
    </source>
</evidence>
<dbReference type="PANTHER" id="PTHR16036:SF2">
    <property type="entry name" value="TRNA ENDONUCLEASE ANKZF1"/>
    <property type="match status" value="1"/>
</dbReference>
<dbReference type="OrthoDB" id="429841at2759"/>
<evidence type="ECO:0000256" key="4">
    <source>
        <dbReference type="ARBA" id="ARBA00022722"/>
    </source>
</evidence>
<dbReference type="GO" id="GO:0004519">
    <property type="term" value="F:endonuclease activity"/>
    <property type="evidence" value="ECO:0007669"/>
    <property type="project" value="UniProtKB-KW"/>
</dbReference>
<comment type="domain">
    <text evidence="10">The VLRF1 domain mediates binding to the 60S ribosomal subunit.</text>
</comment>
<feature type="compositionally biased region" description="Acidic residues" evidence="11">
    <location>
        <begin position="111"/>
        <end position="122"/>
    </location>
</feature>
<evidence type="ECO:0000256" key="9">
    <source>
        <dbReference type="ARBA" id="ARBA00023054"/>
    </source>
</evidence>
<evidence type="ECO:0000256" key="2">
    <source>
        <dbReference type="ARBA" id="ARBA00009262"/>
    </source>
</evidence>
<dbReference type="InterPro" id="IPR047139">
    <property type="entry name" value="ANKZ1/VMS1"/>
</dbReference>
<keyword evidence="8" id="KW-0040">ANK repeat</keyword>
<gene>
    <name evidence="13" type="primary">ANKZF1_2</name>
    <name evidence="13" type="ORF">FOZ61_004801</name>
</gene>
<keyword evidence="6 10" id="KW-0255">Endonuclease</keyword>
<evidence type="ECO:0000256" key="10">
    <source>
        <dbReference type="PROSITE-ProRule" id="PRU01389"/>
    </source>
</evidence>
<evidence type="ECO:0000256" key="3">
    <source>
        <dbReference type="ARBA" id="ARBA00022490"/>
    </source>
</evidence>
<evidence type="ECO:0000256" key="7">
    <source>
        <dbReference type="ARBA" id="ARBA00022801"/>
    </source>
</evidence>
<sequence length="302" mass="34145">MAMWSSTAPVGWRILPPVEAIRYRRLYGLGQRVMPERVTPSQPSRGRVSFAGGTYRRHCSKCPEYSYTDSSALRQHCKSEWHVENVKRAQSGASPLGYDEWLEASLGCCDSSEDSSEVESGGESESSTDLPSKGFIMDNYPWKILDSSPRIALASTIDADVWGSLQFVVLLLFRSGRFAGCVWDAEGKIVEHTTFKKYTVRRKQGGAQRKFEQAKSMGAFMRRTQDAKIRQDVLEVVSERWKEYLENPKTLVLVGSPRQDQNSIFVGPLKEHRRLRRLYESMASLCASWSKDPLMTVAEVAL</sequence>
<comment type="subcellular location">
    <subcellularLocation>
        <location evidence="1">Cytoplasm</location>
    </subcellularLocation>
</comment>
<dbReference type="GO" id="GO:0005737">
    <property type="term" value="C:cytoplasm"/>
    <property type="evidence" value="ECO:0007669"/>
    <property type="project" value="UniProtKB-SubCell"/>
</dbReference>
<keyword evidence="4 10" id="KW-0540">Nuclease</keyword>
<dbReference type="GO" id="GO:0016787">
    <property type="term" value="F:hydrolase activity"/>
    <property type="evidence" value="ECO:0007669"/>
    <property type="project" value="UniProtKB-KW"/>
</dbReference>
<dbReference type="Proteomes" id="UP000570595">
    <property type="component" value="Unassembled WGS sequence"/>
</dbReference>
<evidence type="ECO:0000256" key="6">
    <source>
        <dbReference type="ARBA" id="ARBA00022759"/>
    </source>
</evidence>
<feature type="region of interest" description="Disordered" evidence="11">
    <location>
        <begin position="109"/>
        <end position="132"/>
    </location>
</feature>
<protein>
    <submittedName>
        <fullName evidence="13">Ankyrin repeat and zinc finger domain-containing protein 1</fullName>
    </submittedName>
</protein>
<feature type="domain" description="VLRF1" evidence="12">
    <location>
        <begin position="164"/>
        <end position="302"/>
    </location>
</feature>
<comment type="caution">
    <text evidence="13">The sequence shown here is derived from an EMBL/GenBank/DDBJ whole genome shotgun (WGS) entry which is preliminary data.</text>
</comment>
<feature type="active site" evidence="10">
    <location>
        <position position="208"/>
    </location>
</feature>
<dbReference type="PANTHER" id="PTHR16036">
    <property type="entry name" value="ANKYRIN REPEAT AND ZINC FINGER DOMAIN-CONTAINING PROTEIN 1"/>
    <property type="match status" value="1"/>
</dbReference>
<keyword evidence="5" id="KW-0677">Repeat</keyword>
<dbReference type="EMBL" id="JABAHT010000270">
    <property type="protein sequence ID" value="KAF4659367.1"/>
    <property type="molecule type" value="Genomic_DNA"/>
</dbReference>
<accession>A0A7J6LJ98</accession>
<keyword evidence="7 10" id="KW-0378">Hydrolase</keyword>
<evidence type="ECO:0000259" key="12">
    <source>
        <dbReference type="PROSITE" id="PS52044"/>
    </source>
</evidence>
<evidence type="ECO:0000313" key="13">
    <source>
        <dbReference type="EMBL" id="KAF4659367.1"/>
    </source>
</evidence>
<name>A0A7J6LJ98_PEROL</name>
<dbReference type="PROSITE" id="PS52044">
    <property type="entry name" value="VLRF1"/>
    <property type="match status" value="1"/>
</dbReference>
<evidence type="ECO:0000256" key="1">
    <source>
        <dbReference type="ARBA" id="ARBA00004496"/>
    </source>
</evidence>
<dbReference type="GO" id="GO:0036503">
    <property type="term" value="P:ERAD pathway"/>
    <property type="evidence" value="ECO:0007669"/>
    <property type="project" value="TreeGrafter"/>
</dbReference>
<dbReference type="Pfam" id="PF18826">
    <property type="entry name" value="bVLRF1"/>
    <property type="match status" value="1"/>
</dbReference>
<reference evidence="13 14" key="1">
    <citation type="submission" date="2020-04" db="EMBL/GenBank/DDBJ databases">
        <title>Perkinsus olseni comparative genomics.</title>
        <authorList>
            <person name="Bogema D.R."/>
        </authorList>
    </citation>
    <scope>NUCLEOTIDE SEQUENCE [LARGE SCALE GENOMIC DNA]</scope>
    <source>
        <strain evidence="13">ATCC PRA-179</strain>
    </source>
</reference>
<evidence type="ECO:0000256" key="5">
    <source>
        <dbReference type="ARBA" id="ARBA00022737"/>
    </source>
</evidence>
<keyword evidence="9" id="KW-0175">Coiled coil</keyword>